<keyword evidence="1" id="KW-0805">Transcription regulation</keyword>
<reference evidence="5 6" key="1">
    <citation type="submission" date="2019-01" db="EMBL/GenBank/DDBJ databases">
        <title>Novel species of Nocardioides.</title>
        <authorList>
            <person name="Liu Q."/>
            <person name="Xin Y.-H."/>
        </authorList>
    </citation>
    <scope>NUCLEOTIDE SEQUENCE [LARGE SCALE GENOMIC DNA]</scope>
    <source>
        <strain evidence="5 6">CGMCC 4.6875</strain>
    </source>
</reference>
<dbReference type="Proteomes" id="UP000293291">
    <property type="component" value="Unassembled WGS sequence"/>
</dbReference>
<dbReference type="AlphaFoldDB" id="A0A4Q2SEY6"/>
<dbReference type="InterPro" id="IPR036388">
    <property type="entry name" value="WH-like_DNA-bd_sf"/>
</dbReference>
<accession>A0A4Q2SEY6</accession>
<dbReference type="SMART" id="SM00418">
    <property type="entry name" value="HTH_ARSR"/>
    <property type="match status" value="1"/>
</dbReference>
<dbReference type="Pfam" id="PF12840">
    <property type="entry name" value="HTH_20"/>
    <property type="match status" value="1"/>
</dbReference>
<feature type="domain" description="HTH arsR-type" evidence="4">
    <location>
        <begin position="10"/>
        <end position="94"/>
    </location>
</feature>
<evidence type="ECO:0000313" key="6">
    <source>
        <dbReference type="Proteomes" id="UP000293291"/>
    </source>
</evidence>
<evidence type="ECO:0000256" key="1">
    <source>
        <dbReference type="ARBA" id="ARBA00023015"/>
    </source>
</evidence>
<dbReference type="Gene3D" id="1.10.10.10">
    <property type="entry name" value="Winged helix-like DNA-binding domain superfamily/Winged helix DNA-binding domain"/>
    <property type="match status" value="1"/>
</dbReference>
<evidence type="ECO:0000256" key="2">
    <source>
        <dbReference type="ARBA" id="ARBA00023125"/>
    </source>
</evidence>
<dbReference type="InterPro" id="IPR036390">
    <property type="entry name" value="WH_DNA-bd_sf"/>
</dbReference>
<dbReference type="SUPFAM" id="SSF46785">
    <property type="entry name" value="Winged helix' DNA-binding domain"/>
    <property type="match status" value="1"/>
</dbReference>
<evidence type="ECO:0000256" key="3">
    <source>
        <dbReference type="ARBA" id="ARBA00023163"/>
    </source>
</evidence>
<protein>
    <submittedName>
        <fullName evidence="5">ArsR family transcriptional regulator</fullName>
    </submittedName>
</protein>
<dbReference type="GO" id="GO:0003700">
    <property type="term" value="F:DNA-binding transcription factor activity"/>
    <property type="evidence" value="ECO:0007669"/>
    <property type="project" value="InterPro"/>
</dbReference>
<proteinExistence type="predicted"/>
<comment type="caution">
    <text evidence="5">The sequence shown here is derived from an EMBL/GenBank/DDBJ whole genome shotgun (WGS) entry which is preliminary data.</text>
</comment>
<dbReference type="InterPro" id="IPR001845">
    <property type="entry name" value="HTH_ArsR_DNA-bd_dom"/>
</dbReference>
<keyword evidence="3" id="KW-0804">Transcription</keyword>
<name>A0A4Q2SEY6_9ACTN</name>
<gene>
    <name evidence="5" type="ORF">EUA07_03055</name>
</gene>
<dbReference type="PRINTS" id="PR00778">
    <property type="entry name" value="HTHARSR"/>
</dbReference>
<evidence type="ECO:0000259" key="4">
    <source>
        <dbReference type="SMART" id="SM00418"/>
    </source>
</evidence>
<keyword evidence="2" id="KW-0238">DNA-binding</keyword>
<evidence type="ECO:0000313" key="5">
    <source>
        <dbReference type="EMBL" id="RYC03935.1"/>
    </source>
</evidence>
<organism evidence="5 6">
    <name type="scientific">Nocardioides ganghwensis</name>
    <dbReference type="NCBI Taxonomy" id="252230"/>
    <lineage>
        <taxon>Bacteria</taxon>
        <taxon>Bacillati</taxon>
        <taxon>Actinomycetota</taxon>
        <taxon>Actinomycetes</taxon>
        <taxon>Propionibacteriales</taxon>
        <taxon>Nocardioidaceae</taxon>
        <taxon>Nocardioides</taxon>
    </lineage>
</organism>
<dbReference type="PANTHER" id="PTHR33154">
    <property type="entry name" value="TRANSCRIPTIONAL REGULATOR, ARSR FAMILY"/>
    <property type="match status" value="1"/>
</dbReference>
<dbReference type="InterPro" id="IPR051081">
    <property type="entry name" value="HTH_MetalResp_TranReg"/>
</dbReference>
<dbReference type="OrthoDB" id="4158481at2"/>
<sequence>MDETDPAAVTRLRATAHPVRLRILSLLTAEAMSAAEVARTLEITHANASYHLRQLHDAGELVVESEEKIRGGVAKRYRYDASRDLRTHRPGVDERVAYARAIALEVERRLREVAPGTSTSSDLETWVDVGTWHRALDLLHEASHLLHAAARPAGTPDTVHVSATTTAFTMTGGLTGEAVRWDPAREETR</sequence>
<dbReference type="RefSeq" id="WP_129453534.1">
    <property type="nucleotide sequence ID" value="NZ_JACXYX010000007.1"/>
</dbReference>
<dbReference type="EMBL" id="SDWU01000003">
    <property type="protein sequence ID" value="RYC03935.1"/>
    <property type="molecule type" value="Genomic_DNA"/>
</dbReference>
<dbReference type="GO" id="GO:0003677">
    <property type="term" value="F:DNA binding"/>
    <property type="evidence" value="ECO:0007669"/>
    <property type="project" value="UniProtKB-KW"/>
</dbReference>
<dbReference type="PANTHER" id="PTHR33154:SF33">
    <property type="entry name" value="TRANSCRIPTIONAL REPRESSOR SDPR"/>
    <property type="match status" value="1"/>
</dbReference>
<dbReference type="InterPro" id="IPR011991">
    <property type="entry name" value="ArsR-like_HTH"/>
</dbReference>
<dbReference type="CDD" id="cd00090">
    <property type="entry name" value="HTH_ARSR"/>
    <property type="match status" value="1"/>
</dbReference>
<keyword evidence="6" id="KW-1185">Reference proteome</keyword>